<keyword evidence="1" id="KW-0472">Membrane</keyword>
<sequence length="92" mass="10731">MKKVSNFLVLLALGVLLLRGFVLLKLWLWFIIPFGADPISFAHSVGLCVIGLFFTFRYNGGEDTENQEINKWMRVILPLFCLLYGYIFKYFM</sequence>
<accession>A0A6M3XT23</accession>
<dbReference type="EMBL" id="MT144899">
    <property type="protein sequence ID" value="QJI01115.1"/>
    <property type="molecule type" value="Genomic_DNA"/>
</dbReference>
<feature type="transmembrane region" description="Helical" evidence="1">
    <location>
        <begin position="72"/>
        <end position="91"/>
    </location>
</feature>
<keyword evidence="1" id="KW-0812">Transmembrane</keyword>
<organism evidence="2">
    <name type="scientific">viral metagenome</name>
    <dbReference type="NCBI Taxonomy" id="1070528"/>
    <lineage>
        <taxon>unclassified sequences</taxon>
        <taxon>metagenomes</taxon>
        <taxon>organismal metagenomes</taxon>
    </lineage>
</organism>
<evidence type="ECO:0000313" key="2">
    <source>
        <dbReference type="EMBL" id="QJI01115.1"/>
    </source>
</evidence>
<reference evidence="2" key="1">
    <citation type="submission" date="2020-03" db="EMBL/GenBank/DDBJ databases">
        <title>The deep terrestrial virosphere.</title>
        <authorList>
            <person name="Holmfeldt K."/>
            <person name="Nilsson E."/>
            <person name="Simone D."/>
            <person name="Lopez-Fernandez M."/>
            <person name="Wu X."/>
            <person name="de Brujin I."/>
            <person name="Lundin D."/>
            <person name="Andersson A."/>
            <person name="Bertilsson S."/>
            <person name="Dopson M."/>
        </authorList>
    </citation>
    <scope>NUCLEOTIDE SEQUENCE</scope>
    <source>
        <strain evidence="2">TM448B02294</strain>
    </source>
</reference>
<evidence type="ECO:0008006" key="3">
    <source>
        <dbReference type="Google" id="ProtNLM"/>
    </source>
</evidence>
<proteinExistence type="predicted"/>
<dbReference type="AlphaFoldDB" id="A0A6M3XT23"/>
<protein>
    <recommendedName>
        <fullName evidence="3">Holin</fullName>
    </recommendedName>
</protein>
<name>A0A6M3XT23_9ZZZZ</name>
<keyword evidence="1" id="KW-1133">Transmembrane helix</keyword>
<evidence type="ECO:0000256" key="1">
    <source>
        <dbReference type="SAM" id="Phobius"/>
    </source>
</evidence>
<feature type="transmembrane region" description="Helical" evidence="1">
    <location>
        <begin position="38"/>
        <end position="60"/>
    </location>
</feature>
<gene>
    <name evidence="2" type="ORF">TM448B02294_0008</name>
</gene>
<feature type="transmembrane region" description="Helical" evidence="1">
    <location>
        <begin position="7"/>
        <end position="32"/>
    </location>
</feature>